<reference evidence="3 4" key="1">
    <citation type="submission" date="2016-09" db="EMBL/GenBank/DDBJ databases">
        <authorList>
            <consortium name="Pathogen Informatics"/>
            <person name="Sun Q."/>
            <person name="Inoue M."/>
        </authorList>
    </citation>
    <scope>NUCLEOTIDE SEQUENCE [LARGE SCALE GENOMIC DNA]</scope>
</reference>
<keyword evidence="1" id="KW-1133">Transmembrane helix</keyword>
<dbReference type="Proteomes" id="UP000831156">
    <property type="component" value="Chromosome 1"/>
</dbReference>
<dbReference type="Pfam" id="PF12879">
    <property type="entry name" value="SICA_C"/>
    <property type="match status" value="1"/>
</dbReference>
<proteinExistence type="predicted"/>
<gene>
    <name evidence="3" type="ORF">PGABG01_0111500</name>
</gene>
<feature type="transmembrane region" description="Helical" evidence="1">
    <location>
        <begin position="307"/>
        <end position="326"/>
    </location>
</feature>
<evidence type="ECO:0000256" key="1">
    <source>
        <dbReference type="SAM" id="Phobius"/>
    </source>
</evidence>
<evidence type="ECO:0000259" key="2">
    <source>
        <dbReference type="Pfam" id="PF12879"/>
    </source>
</evidence>
<evidence type="ECO:0000313" key="4">
    <source>
        <dbReference type="Proteomes" id="UP000831156"/>
    </source>
</evidence>
<sequence>MQKIGITSNILIELERNIVKRSGPIEVWKKKFLDEVSEKINKSLKKEDAKECKKNCRNFNYWMDDKEEDFVSKKFFLNEFITSSVWKNEFEKAIINILKKEAKSCSRNRKKYPKEIRNIMGELEDYIDDINDYKEKLKSGYCWSEKYTDYIIWLNQMKAHFMKHKDWNLLKNNKYKRYIVKYLKRSLDDMFQNKIECIRDIPDIKEEVLLVSKHKRNVDLKSSNGEDVKNVNTEIFTTPKDPEIKEPPIEIVSKPLEWLLFNNFTMSGNNSAPAYSPVTKYKVRPTSINVMNKVPPTVTSNFLPKDFPYIVAWILGAIIAGTLFVFGRTRKKQKAITLRTDEVVKEKIKVVDEAKEKKIPVRTENEHMKKNFFWKWVTIIEIHFLIIEDIRKYEWDMNKEDFLSICINEFMNEKNRKCLYNEDDDFNSTDVMIKGQTFLWNKWMERHKYILDKWKEEESFKYLKNDWKREEYEYMKKIYKDLLLSLRGDTYNMSQRQKIIWKKWIAKHPYRIREKIIDQWFHKLFEEINKNNIISDEIIDVLLNDYIESDKNCEYIYNMSEKKEKLKLILWIQIYMCVMEEEEKYKLQSEKEMFIDTCIYKLKDKKKHDEEEYDERNKELMKILNEMKKMEILNTDDEIRKKWKHQDWFKQMRKEWIREENRYLNEINEEIIRNYNMELKRYMFEKHWEDIKLKWIDNIDGDYIDGDYIDGDHIDGDHIDGDHIDGDHIDDDHIDGNHIDGDHIDDDHIDGDHIDDDHIDDDHIDGDHIDGNHIDDAWSAIIKYFERDDEEGRKYIQKKTHYFTNKLYDIECIKENTLQSDEVKEKFNIKTIIDIHMVIIDDIENDEWKKDKGDFLHICFEEFIKRKESKEEGQNKIIINNKEKNNTLNISDNNIIYILQNTWSEWFKRHTYILDQWKKEEWFKDLKNDWKREEYEYMKKIYKDLLLSLRGDTYNMSQRQKLIWKKWIAKHLYHINDNTVKKWFKEILEQLDKGNIIDLSYIENEINKLNEENEKNLLNEHQISYNKKKILTTILWIQIHMMVLEESKKDACKKSKEIFLDTCIDELKKEEEEKKKEKLHSHEKTKEIIKIVEDMKKLNNLDIDEHRATEWKKKKWFKEMKKDWVYIRDRYLLDLEERHKYDQCQCEELIDVSSLDVQKNISKWNWENIQFKWIDYENEKDWLKGADVDEYIYEDIKGAMNDDVDGYIYEDIKGAMNNDVDGYIYEDIKGAMNNDADEYIYEDIKGAMNNDVDEYIRGNMEKDANTNVDKDHIKKNKECDDFFKMENPLIWQTVIEIQLKIMEESKKEKWETNKYDFLDICIEEYIKNENKDNSRNILEDEIFSMNKNIMWDTFIETHRYILEKWKREEWFHNLKKEWEDEILNYLNSSENRNDANNKNCNESNTNFMIEKEKIVFRKWINKHIEELKDCYEDEKNPFLEEEEVKKKKKLILTAWIQIHIMILERFKEDEFLRTKELFIDAYIEEFKKDKHPNKYNNEIINMLEIIKKNIHHTNLNNEMNEWKNETWFKQWKDDWIKEENGNVFWLAQKRKQRCTGKKYQKGEKKYEQKDKYMNEYNIGKCYINIHKNLLKKYLKYMNFKWIDDDNEIDWLRIVGNDQKDKQNKKKK</sequence>
<accession>A0ABY1UGV0</accession>
<protein>
    <submittedName>
        <fullName evidence="3">Surface-associated interspersed protein 1.1 (SURFIN 1.1)</fullName>
    </submittedName>
</protein>
<dbReference type="EMBL" id="LT969424">
    <property type="protein sequence ID" value="SOV10174.1"/>
    <property type="molecule type" value="Genomic_DNA"/>
</dbReference>
<keyword evidence="1" id="KW-0472">Membrane</keyword>
<keyword evidence="4" id="KW-1185">Reference proteome</keyword>
<feature type="domain" description="Schizont-infected cell agglutination C-terminal" evidence="2">
    <location>
        <begin position="339"/>
        <end position="433"/>
    </location>
</feature>
<dbReference type="InterPro" id="IPR024288">
    <property type="entry name" value="SICA_C"/>
</dbReference>
<name>A0ABY1UGV0_9APIC</name>
<keyword evidence="1" id="KW-0812">Transmembrane</keyword>
<organism evidence="3 4">
    <name type="scientific">Plasmodium gaboni</name>
    <dbReference type="NCBI Taxonomy" id="647221"/>
    <lineage>
        <taxon>Eukaryota</taxon>
        <taxon>Sar</taxon>
        <taxon>Alveolata</taxon>
        <taxon>Apicomplexa</taxon>
        <taxon>Aconoidasida</taxon>
        <taxon>Haemosporida</taxon>
        <taxon>Plasmodiidae</taxon>
        <taxon>Plasmodium</taxon>
        <taxon>Plasmodium (Laverania)</taxon>
    </lineage>
</organism>
<evidence type="ECO:0000313" key="3">
    <source>
        <dbReference type="EMBL" id="SOV10174.1"/>
    </source>
</evidence>